<accession>A0A1M6HXA2</accession>
<dbReference type="Proteomes" id="UP000184225">
    <property type="component" value="Unassembled WGS sequence"/>
</dbReference>
<dbReference type="RefSeq" id="WP_073153893.1">
    <property type="nucleotide sequence ID" value="NZ_FQYY01000027.1"/>
</dbReference>
<dbReference type="OrthoDB" id="9863695at2"/>
<feature type="transmembrane region" description="Helical" evidence="1">
    <location>
        <begin position="111"/>
        <end position="131"/>
    </location>
</feature>
<protein>
    <submittedName>
        <fullName evidence="2">Uncharacterized protein</fullName>
    </submittedName>
</protein>
<evidence type="ECO:0000256" key="1">
    <source>
        <dbReference type="SAM" id="Phobius"/>
    </source>
</evidence>
<proteinExistence type="predicted"/>
<name>A0A1M6HXA2_9FLAO</name>
<reference evidence="2 3" key="1">
    <citation type="submission" date="2016-11" db="EMBL/GenBank/DDBJ databases">
        <authorList>
            <person name="Jaros S."/>
            <person name="Januszkiewicz K."/>
            <person name="Wedrychowicz H."/>
        </authorList>
    </citation>
    <scope>NUCLEOTIDE SEQUENCE [LARGE SCALE GENOMIC DNA]</scope>
    <source>
        <strain evidence="2 3">DSM 21425</strain>
    </source>
</reference>
<dbReference type="STRING" id="579105.SAMN04488096_1276"/>
<keyword evidence="3" id="KW-1185">Reference proteome</keyword>
<keyword evidence="1" id="KW-0812">Transmembrane</keyword>
<gene>
    <name evidence="2" type="ORF">SAMN04488096_1276</name>
</gene>
<evidence type="ECO:0000313" key="2">
    <source>
        <dbReference type="EMBL" id="SHJ26748.1"/>
    </source>
</evidence>
<sequence>MCPADTDAKASKLALFTIFTPNLPLAGKLYKTVTIHFEKTLRKRKKIKEVLVKRTFYSKNVYDYIWKDKETANQIIASTNDGRKRDYKFERANKFVEISYRLKRFIKSQNFTKFIWLIIGAVIAILGKFIYDWLKN</sequence>
<organism evidence="2 3">
    <name type="scientific">Mesonia phycicola</name>
    <dbReference type="NCBI Taxonomy" id="579105"/>
    <lineage>
        <taxon>Bacteria</taxon>
        <taxon>Pseudomonadati</taxon>
        <taxon>Bacteroidota</taxon>
        <taxon>Flavobacteriia</taxon>
        <taxon>Flavobacteriales</taxon>
        <taxon>Flavobacteriaceae</taxon>
        <taxon>Mesonia</taxon>
    </lineage>
</organism>
<keyword evidence="1" id="KW-0472">Membrane</keyword>
<keyword evidence="1" id="KW-1133">Transmembrane helix</keyword>
<dbReference type="AlphaFoldDB" id="A0A1M6HXA2"/>
<evidence type="ECO:0000313" key="3">
    <source>
        <dbReference type="Proteomes" id="UP000184225"/>
    </source>
</evidence>
<dbReference type="EMBL" id="FQYY01000027">
    <property type="protein sequence ID" value="SHJ26748.1"/>
    <property type="molecule type" value="Genomic_DNA"/>
</dbReference>